<feature type="region of interest" description="Disordered" evidence="5">
    <location>
        <begin position="268"/>
        <end position="330"/>
    </location>
</feature>
<dbReference type="AlphaFoldDB" id="A0AAV5RGI4"/>
<proteinExistence type="inferred from homology"/>
<evidence type="ECO:0000256" key="2">
    <source>
        <dbReference type="ARBA" id="ARBA00017355"/>
    </source>
</evidence>
<dbReference type="GO" id="GO:0031491">
    <property type="term" value="F:nucleosome binding"/>
    <property type="evidence" value="ECO:0007669"/>
    <property type="project" value="TreeGrafter"/>
</dbReference>
<dbReference type="Gene3D" id="2.30.29.30">
    <property type="entry name" value="Pleckstrin-homology domain (PH domain)/Phosphotyrosine-binding domain (PTB)"/>
    <property type="match status" value="1"/>
</dbReference>
<gene>
    <name evidence="7" type="ORF">DASB73_015930</name>
</gene>
<organism evidence="7 8">
    <name type="scientific">Starmerella bacillaris</name>
    <name type="common">Yeast</name>
    <name type="synonym">Candida zemplinina</name>
    <dbReference type="NCBI Taxonomy" id="1247836"/>
    <lineage>
        <taxon>Eukaryota</taxon>
        <taxon>Fungi</taxon>
        <taxon>Dikarya</taxon>
        <taxon>Ascomycota</taxon>
        <taxon>Saccharomycotina</taxon>
        <taxon>Dipodascomycetes</taxon>
        <taxon>Dipodascales</taxon>
        <taxon>Trichomonascaceae</taxon>
        <taxon>Starmerella</taxon>
    </lineage>
</organism>
<evidence type="ECO:0000256" key="5">
    <source>
        <dbReference type="SAM" id="MobiDB-lite"/>
    </source>
</evidence>
<sequence length="330" mass="36461">MYEPKEAWSAVPEEIKDLIKQLESVDAEKTKKVVSYFLNPAAAKASKEGDIAGKSSTKPKTKQKFDIEVQISQLIPVRKQVRLCVGKQGLATFLLQDPQVEFTSSTWSDYNVFLVLPVPKKAKPITNLVLLKLGDPTASLVFTVPSPKNAAGDSSTPALIKSISSHIKLKETNVEESNAITAYIGVREGVLYLMPTFVFFGFRKPLVAFLTAEIDSISITTVTTRTFSVVVSLLDASTHEFEKISHEYYQIIQDYITEHNLSDKSLAEERQAKKRKTAPSELELAEKEAEENGNNNGDNDDDGDDEEDEDVVTGSESEEDEDDGASMDSE</sequence>
<comment type="caution">
    <text evidence="7">The sequence shown here is derived from an EMBL/GenBank/DDBJ whole genome shotgun (WGS) entry which is preliminary data.</text>
</comment>
<keyword evidence="8" id="KW-1185">Reference proteome</keyword>
<feature type="compositionally biased region" description="Acidic residues" evidence="5">
    <location>
        <begin position="298"/>
        <end position="330"/>
    </location>
</feature>
<evidence type="ECO:0000259" key="6">
    <source>
        <dbReference type="SMART" id="SM01287"/>
    </source>
</evidence>
<dbReference type="PANTHER" id="PTHR45849">
    <property type="entry name" value="FACT COMPLEX SUBUNIT SSRP1"/>
    <property type="match status" value="1"/>
</dbReference>
<dbReference type="Pfam" id="PF08512">
    <property type="entry name" value="Rttp106-like_middle"/>
    <property type="match status" value="1"/>
</dbReference>
<evidence type="ECO:0000256" key="4">
    <source>
        <dbReference type="ARBA" id="ARBA00023186"/>
    </source>
</evidence>
<evidence type="ECO:0000256" key="3">
    <source>
        <dbReference type="ARBA" id="ARBA00018462"/>
    </source>
</evidence>
<name>A0AAV5RGI4_STABA</name>
<dbReference type="InterPro" id="IPR013719">
    <property type="entry name" value="RTT106/SPT16-like_middle_dom"/>
</dbReference>
<keyword evidence="4" id="KW-0143">Chaperone</keyword>
<feature type="domain" description="Histone chaperone RTT106/FACT complex subunit SPT16-like middle" evidence="6">
    <location>
        <begin position="177"/>
        <end position="266"/>
    </location>
</feature>
<dbReference type="GO" id="GO:0042393">
    <property type="term" value="F:histone binding"/>
    <property type="evidence" value="ECO:0007669"/>
    <property type="project" value="TreeGrafter"/>
</dbReference>
<dbReference type="SMART" id="SM01287">
    <property type="entry name" value="Rtt106"/>
    <property type="match status" value="1"/>
</dbReference>
<comment type="similarity">
    <text evidence="1">Belongs to the RTT106 family.</text>
</comment>
<evidence type="ECO:0000313" key="7">
    <source>
        <dbReference type="EMBL" id="GMM50635.1"/>
    </source>
</evidence>
<evidence type="ECO:0000256" key="1">
    <source>
        <dbReference type="ARBA" id="ARBA00006159"/>
    </source>
</evidence>
<reference evidence="7 8" key="1">
    <citation type="journal article" date="2023" name="Elife">
        <title>Identification of key yeast species and microbe-microbe interactions impacting larval growth of Drosophila in the wild.</title>
        <authorList>
            <person name="Mure A."/>
            <person name="Sugiura Y."/>
            <person name="Maeda R."/>
            <person name="Honda K."/>
            <person name="Sakurai N."/>
            <person name="Takahashi Y."/>
            <person name="Watada M."/>
            <person name="Katoh T."/>
            <person name="Gotoh A."/>
            <person name="Gotoh Y."/>
            <person name="Taniguchi I."/>
            <person name="Nakamura K."/>
            <person name="Hayashi T."/>
            <person name="Katayama T."/>
            <person name="Uemura T."/>
            <person name="Hattori Y."/>
        </authorList>
    </citation>
    <scope>NUCLEOTIDE SEQUENCE [LARGE SCALE GENOMIC DNA]</scope>
    <source>
        <strain evidence="7 8">SB-73</strain>
    </source>
</reference>
<accession>A0AAV5RGI4</accession>
<dbReference type="PANTHER" id="PTHR45849:SF3">
    <property type="entry name" value="HISTONE CHAPERONE RTT106"/>
    <property type="match status" value="1"/>
</dbReference>
<dbReference type="SUPFAM" id="SSF50729">
    <property type="entry name" value="PH domain-like"/>
    <property type="match status" value="1"/>
</dbReference>
<dbReference type="EMBL" id="BTGC01000003">
    <property type="protein sequence ID" value="GMM50635.1"/>
    <property type="molecule type" value="Genomic_DNA"/>
</dbReference>
<protein>
    <recommendedName>
        <fullName evidence="2">Histone chaperone RTT106</fullName>
    </recommendedName>
    <alternativeName>
        <fullName evidence="3">Histone chaperone rtt106</fullName>
    </alternativeName>
</protein>
<evidence type="ECO:0000313" key="8">
    <source>
        <dbReference type="Proteomes" id="UP001362899"/>
    </source>
</evidence>
<dbReference type="InterPro" id="IPR050454">
    <property type="entry name" value="RTT106/SSRP1_HistChap/FACT"/>
</dbReference>
<dbReference type="InterPro" id="IPR011993">
    <property type="entry name" value="PH-like_dom_sf"/>
</dbReference>
<dbReference type="Proteomes" id="UP001362899">
    <property type="component" value="Unassembled WGS sequence"/>
</dbReference>